<reference evidence="2 3" key="1">
    <citation type="submission" date="2019-04" db="EMBL/GenBank/DDBJ databases">
        <title>Fungal friends and foes A comparative genomics study of 23 Aspergillus species from section Flavi.</title>
        <authorList>
            <consortium name="DOE Joint Genome Institute"/>
            <person name="Kjaerbolling I."/>
            <person name="Vesth T.C."/>
            <person name="Frisvad J.C."/>
            <person name="Nybo J.L."/>
            <person name="Theobald S."/>
            <person name="Kildgaard S."/>
            <person name="Petersen T.I."/>
            <person name="Kuo A."/>
            <person name="Sato A."/>
            <person name="Lyhne E.K."/>
            <person name="Kogle M.E."/>
            <person name="Wiebenga A."/>
            <person name="Kun R.S."/>
            <person name="Lubbers R.J."/>
            <person name="Makela M.R."/>
            <person name="Barry K."/>
            <person name="Chovatia M."/>
            <person name="Clum A."/>
            <person name="Daum C."/>
            <person name="Haridas S."/>
            <person name="He G."/>
            <person name="LaButti K."/>
            <person name="Lipzen A."/>
            <person name="Mondo S."/>
            <person name="Pangilinan J."/>
            <person name="Riley R."/>
            <person name="Salamov A."/>
            <person name="Simmons B.A."/>
            <person name="Magnuson J.K."/>
            <person name="Henrissat B."/>
            <person name="Mortensen U.H."/>
            <person name="Larsen T.O."/>
            <person name="De vries R.P."/>
            <person name="Grigoriev I.V."/>
            <person name="Machida M."/>
            <person name="Baker S.E."/>
            <person name="Andersen M.R."/>
        </authorList>
    </citation>
    <scope>NUCLEOTIDE SEQUENCE [LARGE SCALE GENOMIC DNA]</scope>
    <source>
        <strain evidence="2 3">CBS 117618</strain>
    </source>
</reference>
<organism evidence="2 3">
    <name type="scientific">Aspergillus parasiticus</name>
    <dbReference type="NCBI Taxonomy" id="5067"/>
    <lineage>
        <taxon>Eukaryota</taxon>
        <taxon>Fungi</taxon>
        <taxon>Dikarya</taxon>
        <taxon>Ascomycota</taxon>
        <taxon>Pezizomycotina</taxon>
        <taxon>Eurotiomycetes</taxon>
        <taxon>Eurotiomycetidae</taxon>
        <taxon>Eurotiales</taxon>
        <taxon>Aspergillaceae</taxon>
        <taxon>Aspergillus</taxon>
        <taxon>Aspergillus subgen. Circumdati</taxon>
    </lineage>
</organism>
<gene>
    <name evidence="2" type="ORF">BDV34DRAFT_200639</name>
</gene>
<protein>
    <submittedName>
        <fullName evidence="2">Uncharacterized protein</fullName>
    </submittedName>
</protein>
<evidence type="ECO:0000313" key="2">
    <source>
        <dbReference type="EMBL" id="KAB8202685.1"/>
    </source>
</evidence>
<evidence type="ECO:0000313" key="3">
    <source>
        <dbReference type="Proteomes" id="UP000326532"/>
    </source>
</evidence>
<dbReference type="Proteomes" id="UP000326532">
    <property type="component" value="Unassembled WGS sequence"/>
</dbReference>
<accession>A0A5N6DBT4</accession>
<evidence type="ECO:0000256" key="1">
    <source>
        <dbReference type="SAM" id="MobiDB-lite"/>
    </source>
</evidence>
<feature type="region of interest" description="Disordered" evidence="1">
    <location>
        <begin position="1"/>
        <end position="25"/>
    </location>
</feature>
<dbReference type="VEuPathDB" id="FungiDB:BDV34DRAFT_200639"/>
<keyword evidence="3" id="KW-1185">Reference proteome</keyword>
<proteinExistence type="predicted"/>
<sequence length="105" mass="11861">MAKPSGHGSMCHSDESKQPIPRTQSPVRRLRDFADRFLPTRKVRHLLGSCAMGCGREQSKCNIGELLSVRVWLSLKRVRCGGVICLCLPVCEILGTRQWDNFQYS</sequence>
<dbReference type="AlphaFoldDB" id="A0A5N6DBT4"/>
<name>A0A5N6DBT4_ASPPA</name>
<dbReference type="EMBL" id="ML735001">
    <property type="protein sequence ID" value="KAB8202685.1"/>
    <property type="molecule type" value="Genomic_DNA"/>
</dbReference>